<reference evidence="4 5" key="1">
    <citation type="submission" date="2021-04" db="EMBL/GenBank/DDBJ databases">
        <authorList>
            <person name="Bliznina A."/>
        </authorList>
    </citation>
    <scope>NUCLEOTIDE SEQUENCE [LARGE SCALE GENOMIC DNA]</scope>
</reference>
<feature type="region of interest" description="Disordered" evidence="2">
    <location>
        <begin position="54"/>
        <end position="134"/>
    </location>
</feature>
<keyword evidence="3" id="KW-0812">Transmembrane</keyword>
<proteinExistence type="predicted"/>
<dbReference type="Proteomes" id="UP001158576">
    <property type="component" value="Chromosome XSR"/>
</dbReference>
<feature type="transmembrane region" description="Helical" evidence="3">
    <location>
        <begin position="202"/>
        <end position="223"/>
    </location>
</feature>
<name>A0ABN7SB37_OIKDI</name>
<accession>A0ABN7SB37</accession>
<keyword evidence="3" id="KW-0472">Membrane</keyword>
<keyword evidence="5" id="KW-1185">Reference proteome</keyword>
<organism evidence="4 5">
    <name type="scientific">Oikopleura dioica</name>
    <name type="common">Tunicate</name>
    <dbReference type="NCBI Taxonomy" id="34765"/>
    <lineage>
        <taxon>Eukaryota</taxon>
        <taxon>Metazoa</taxon>
        <taxon>Chordata</taxon>
        <taxon>Tunicata</taxon>
        <taxon>Appendicularia</taxon>
        <taxon>Copelata</taxon>
        <taxon>Oikopleuridae</taxon>
        <taxon>Oikopleura</taxon>
    </lineage>
</organism>
<dbReference type="EMBL" id="OU015569">
    <property type="protein sequence ID" value="CAG5097004.1"/>
    <property type="molecule type" value="Genomic_DNA"/>
</dbReference>
<evidence type="ECO:0000256" key="1">
    <source>
        <dbReference type="SAM" id="Coils"/>
    </source>
</evidence>
<evidence type="ECO:0000313" key="4">
    <source>
        <dbReference type="EMBL" id="CAG5097004.1"/>
    </source>
</evidence>
<evidence type="ECO:0000313" key="5">
    <source>
        <dbReference type="Proteomes" id="UP001158576"/>
    </source>
</evidence>
<evidence type="ECO:0000256" key="3">
    <source>
        <dbReference type="SAM" id="Phobius"/>
    </source>
</evidence>
<keyword evidence="1" id="KW-0175">Coiled coil</keyword>
<gene>
    <name evidence="4" type="ORF">OKIOD_LOCUS6444</name>
</gene>
<protein>
    <submittedName>
        <fullName evidence="4">Oidioi.mRNA.OKI2018_I69.XSR.g14886.t1.cds</fullName>
    </submittedName>
</protein>
<keyword evidence="3" id="KW-1133">Transmembrane helix</keyword>
<evidence type="ECO:0000256" key="2">
    <source>
        <dbReference type="SAM" id="MobiDB-lite"/>
    </source>
</evidence>
<feature type="coiled-coil region" evidence="1">
    <location>
        <begin position="239"/>
        <end position="266"/>
    </location>
</feature>
<sequence>MSSRETSYIAVYADDSTLLALNNTPPGNQYTPSFMVPGPNFLQDSFDETIISVPDTTTDYSTADTDRSTFGTRSVTESENSRADSTPFPEGPNTTPVDVPDVSTIPPPSLVDNDTSRNEHSDVSSPTGFTLPPINEEDSIEDATSIHHTMSVIPPISVIPSVQMIWDKTMSVLPAPQNQRRPRVPRRNNTAGVQQQSNSRRFYAFLLFLIFVLLTSALAFLIIRVTALQMENASLAKSLKYKKDRNSELADELRDLRDKQQHHEETFH</sequence>